<dbReference type="KEGG" id="vqi:CCZ37_16265"/>
<evidence type="ECO:0000313" key="4">
    <source>
        <dbReference type="Proteomes" id="UP000215148"/>
    </source>
</evidence>
<evidence type="ECO:0000256" key="2">
    <source>
        <dbReference type="SAM" id="Phobius"/>
    </source>
</evidence>
<dbReference type="Proteomes" id="UP000215148">
    <property type="component" value="Chromosome 2"/>
</dbReference>
<sequence length="226" mass="24743">MSQENRYERTPEEQKRCEEIHDTYREDLLKRQLSNSEGYDKAILSLSSAGLALSLTAIRFIVPLETASYLWSIKAAWVLFLFTVISTLVAYLVGNHAISKELVKAENYYIKGIVNAHLEPNIYQKINHILNRITGVFFILAISLVVGFVICNVESNDMSDKKATTKTIFVTDSADIPKMQAAPGRDFEASADIPTMQMAPGTPVSSGQSSAGNGNSGSGSGSSEKK</sequence>
<keyword evidence="2" id="KW-0472">Membrane</keyword>
<keyword evidence="2" id="KW-1133">Transmembrane helix</keyword>
<evidence type="ECO:0000256" key="1">
    <source>
        <dbReference type="SAM" id="MobiDB-lite"/>
    </source>
</evidence>
<dbReference type="EMBL" id="CP022742">
    <property type="protein sequence ID" value="ASU24083.1"/>
    <property type="molecule type" value="Genomic_DNA"/>
</dbReference>
<dbReference type="AlphaFoldDB" id="A0A223N350"/>
<feature type="transmembrane region" description="Helical" evidence="2">
    <location>
        <begin position="74"/>
        <end position="94"/>
    </location>
</feature>
<feature type="transmembrane region" description="Helical" evidence="2">
    <location>
        <begin position="129"/>
        <end position="150"/>
    </location>
</feature>
<evidence type="ECO:0000313" key="3">
    <source>
        <dbReference type="EMBL" id="ASU24083.1"/>
    </source>
</evidence>
<reference evidence="3 4" key="1">
    <citation type="submission" date="2017-08" db="EMBL/GenBank/DDBJ databases">
        <title>The Vibrio qinghaiensis sp.-Q67 is a luminous bacteria isolated firstly from Qinghai lake, Qinghai province, China, which has been proved to be very sensitive to detect environmental and food pollutants. Therefore, complete genome analysis of V. qinghaiensis sp.-Q67 highlights the potential application of this strain on detection of hazards in the contaminated environments.</title>
        <authorList>
            <person name="Gong L."/>
        </authorList>
    </citation>
    <scope>NUCLEOTIDE SEQUENCE [LARGE SCALE GENOMIC DNA]</scope>
    <source>
        <strain evidence="3 4">Q67</strain>
    </source>
</reference>
<accession>A0A223N350</accession>
<keyword evidence="4" id="KW-1185">Reference proteome</keyword>
<dbReference type="RefSeq" id="WP_094501555.1">
    <property type="nucleotide sequence ID" value="NZ_CAWNHI010000002.1"/>
</dbReference>
<gene>
    <name evidence="3" type="ORF">CCZ37_16265</name>
</gene>
<protein>
    <submittedName>
        <fullName evidence="3">Uncharacterized protein</fullName>
    </submittedName>
</protein>
<feature type="transmembrane region" description="Helical" evidence="2">
    <location>
        <begin position="42"/>
        <end position="62"/>
    </location>
</feature>
<name>A0A223N350_9VIBR</name>
<feature type="region of interest" description="Disordered" evidence="1">
    <location>
        <begin position="190"/>
        <end position="226"/>
    </location>
</feature>
<keyword evidence="2" id="KW-0812">Transmembrane</keyword>
<organism evidence="3 4">
    <name type="scientific">Vibrio qinghaiensis</name>
    <dbReference type="NCBI Taxonomy" id="2025808"/>
    <lineage>
        <taxon>Bacteria</taxon>
        <taxon>Pseudomonadati</taxon>
        <taxon>Pseudomonadota</taxon>
        <taxon>Gammaproteobacteria</taxon>
        <taxon>Vibrionales</taxon>
        <taxon>Vibrionaceae</taxon>
        <taxon>Vibrio</taxon>
    </lineage>
</organism>
<proteinExistence type="predicted"/>